<evidence type="ECO:0000313" key="1">
    <source>
        <dbReference type="EMBL" id="CDW38587.1"/>
    </source>
</evidence>
<name>A0A0K2UKZ1_LEPSM</name>
<dbReference type="EMBL" id="HACA01021226">
    <property type="protein sequence ID" value="CDW38587.1"/>
    <property type="molecule type" value="Transcribed_RNA"/>
</dbReference>
<reference evidence="1" key="1">
    <citation type="submission" date="2014-05" db="EMBL/GenBank/DDBJ databases">
        <authorList>
            <person name="Chronopoulou M."/>
        </authorList>
    </citation>
    <scope>NUCLEOTIDE SEQUENCE</scope>
    <source>
        <tissue evidence="1">Whole organism</tissue>
    </source>
</reference>
<proteinExistence type="predicted"/>
<accession>A0A0K2UKZ1</accession>
<sequence>MVKMIIHYLTQFLSSLNDLPNVEICRK</sequence>
<dbReference type="AlphaFoldDB" id="A0A0K2UKZ1"/>
<protein>
    <submittedName>
        <fullName evidence="1">Uncharacterized protein</fullName>
    </submittedName>
</protein>
<organism evidence="1">
    <name type="scientific">Lepeophtheirus salmonis</name>
    <name type="common">Salmon louse</name>
    <name type="synonym">Caligus salmonis</name>
    <dbReference type="NCBI Taxonomy" id="72036"/>
    <lineage>
        <taxon>Eukaryota</taxon>
        <taxon>Metazoa</taxon>
        <taxon>Ecdysozoa</taxon>
        <taxon>Arthropoda</taxon>
        <taxon>Crustacea</taxon>
        <taxon>Multicrustacea</taxon>
        <taxon>Hexanauplia</taxon>
        <taxon>Copepoda</taxon>
        <taxon>Siphonostomatoida</taxon>
        <taxon>Caligidae</taxon>
        <taxon>Lepeophtheirus</taxon>
    </lineage>
</organism>